<evidence type="ECO:0000256" key="2">
    <source>
        <dbReference type="ARBA" id="ARBA00023125"/>
    </source>
</evidence>
<gene>
    <name evidence="5" type="ORF">JQ619_32405</name>
</gene>
<evidence type="ECO:0000256" key="1">
    <source>
        <dbReference type="ARBA" id="ARBA00023015"/>
    </source>
</evidence>
<dbReference type="PROSITE" id="PS50987">
    <property type="entry name" value="HTH_ARSR_2"/>
    <property type="match status" value="1"/>
</dbReference>
<keyword evidence="2" id="KW-0238">DNA-binding</keyword>
<dbReference type="Pfam" id="PF01022">
    <property type="entry name" value="HTH_5"/>
    <property type="match status" value="1"/>
</dbReference>
<reference evidence="6" key="1">
    <citation type="journal article" date="2021" name="ISME J.">
        <title>Evolutionary origin and ecological implication of a unique nif island in free-living Bradyrhizobium lineages.</title>
        <authorList>
            <person name="Tao J."/>
        </authorList>
    </citation>
    <scope>NUCLEOTIDE SEQUENCE [LARGE SCALE GENOMIC DNA]</scope>
    <source>
        <strain evidence="6">SZCCT0094</strain>
    </source>
</reference>
<evidence type="ECO:0000313" key="5">
    <source>
        <dbReference type="EMBL" id="MBR1140468.1"/>
    </source>
</evidence>
<dbReference type="PANTHER" id="PTHR43132:SF2">
    <property type="entry name" value="ARSENICAL RESISTANCE OPERON REPRESSOR ARSR-RELATED"/>
    <property type="match status" value="1"/>
</dbReference>
<evidence type="ECO:0000313" key="6">
    <source>
        <dbReference type="Proteomes" id="UP001314635"/>
    </source>
</evidence>
<evidence type="ECO:0000259" key="4">
    <source>
        <dbReference type="PROSITE" id="PS50987"/>
    </source>
</evidence>
<dbReference type="RefSeq" id="WP_012046618.1">
    <property type="nucleotide sequence ID" value="NZ_JABFDP010000006.1"/>
</dbReference>
<dbReference type="InterPro" id="IPR011991">
    <property type="entry name" value="ArsR-like_HTH"/>
</dbReference>
<dbReference type="SMART" id="SM00418">
    <property type="entry name" value="HTH_ARSR"/>
    <property type="match status" value="1"/>
</dbReference>
<accession>A0ABS5GGV9</accession>
<dbReference type="PANTHER" id="PTHR43132">
    <property type="entry name" value="ARSENICAL RESISTANCE OPERON REPRESSOR ARSR-RELATED"/>
    <property type="match status" value="1"/>
</dbReference>
<dbReference type="SUPFAM" id="SSF46785">
    <property type="entry name" value="Winged helix' DNA-binding domain"/>
    <property type="match status" value="1"/>
</dbReference>
<keyword evidence="1" id="KW-0805">Transcription regulation</keyword>
<organism evidence="5 6">
    <name type="scientific">Bradyrhizobium denitrificans</name>
    <dbReference type="NCBI Taxonomy" id="2734912"/>
    <lineage>
        <taxon>Bacteria</taxon>
        <taxon>Pseudomonadati</taxon>
        <taxon>Pseudomonadota</taxon>
        <taxon>Alphaproteobacteria</taxon>
        <taxon>Hyphomicrobiales</taxon>
        <taxon>Nitrobacteraceae</taxon>
        <taxon>Bradyrhizobium</taxon>
    </lineage>
</organism>
<keyword evidence="3" id="KW-0804">Transcription</keyword>
<comment type="caution">
    <text evidence="5">The sequence shown here is derived from an EMBL/GenBank/DDBJ whole genome shotgun (WGS) entry which is preliminary data.</text>
</comment>
<dbReference type="InterPro" id="IPR036390">
    <property type="entry name" value="WH_DNA-bd_sf"/>
</dbReference>
<keyword evidence="6" id="KW-1185">Reference proteome</keyword>
<dbReference type="Gene3D" id="1.10.10.10">
    <property type="entry name" value="Winged helix-like DNA-binding domain superfamily/Winged helix DNA-binding domain"/>
    <property type="match status" value="1"/>
</dbReference>
<sequence>MSSRTARNRRDASVAGLEDKAEEAAGLLAAMANPKRLMVLCNLIDGERAVGDLAEQVGLRQAALSQHLGKMRALDLVATRRDGQTIYYRLASHEVREILQTLYRLYCA</sequence>
<dbReference type="InterPro" id="IPR051011">
    <property type="entry name" value="Metal_resp_trans_reg"/>
</dbReference>
<protein>
    <submittedName>
        <fullName evidence="5">Helix-turn-helix transcriptional regulator</fullName>
    </submittedName>
</protein>
<dbReference type="PRINTS" id="PR00778">
    <property type="entry name" value="HTHARSR"/>
</dbReference>
<dbReference type="InterPro" id="IPR001845">
    <property type="entry name" value="HTH_ArsR_DNA-bd_dom"/>
</dbReference>
<dbReference type="InterPro" id="IPR036388">
    <property type="entry name" value="WH-like_DNA-bd_sf"/>
</dbReference>
<dbReference type="NCBIfam" id="NF033788">
    <property type="entry name" value="HTH_metalloreg"/>
    <property type="match status" value="1"/>
</dbReference>
<dbReference type="EMBL" id="JAFCLK010000041">
    <property type="protein sequence ID" value="MBR1140468.1"/>
    <property type="molecule type" value="Genomic_DNA"/>
</dbReference>
<name>A0ABS5GGV9_9BRAD</name>
<evidence type="ECO:0000256" key="3">
    <source>
        <dbReference type="ARBA" id="ARBA00023163"/>
    </source>
</evidence>
<proteinExistence type="predicted"/>
<dbReference type="CDD" id="cd00090">
    <property type="entry name" value="HTH_ARSR"/>
    <property type="match status" value="1"/>
</dbReference>
<dbReference type="Proteomes" id="UP001314635">
    <property type="component" value="Unassembled WGS sequence"/>
</dbReference>
<feature type="domain" description="HTH arsR-type" evidence="4">
    <location>
        <begin position="17"/>
        <end position="108"/>
    </location>
</feature>